<evidence type="ECO:0000256" key="1">
    <source>
        <dbReference type="SAM" id="MobiDB-lite"/>
    </source>
</evidence>
<dbReference type="KEGG" id="pco:PHACADRAFT_197930"/>
<accession>K5WSV6</accession>
<feature type="compositionally biased region" description="Polar residues" evidence="1">
    <location>
        <begin position="363"/>
        <end position="383"/>
    </location>
</feature>
<organism evidence="2 3">
    <name type="scientific">Phanerochaete carnosa (strain HHB-10118-sp)</name>
    <name type="common">White-rot fungus</name>
    <name type="synonym">Peniophora carnosa</name>
    <dbReference type="NCBI Taxonomy" id="650164"/>
    <lineage>
        <taxon>Eukaryota</taxon>
        <taxon>Fungi</taxon>
        <taxon>Dikarya</taxon>
        <taxon>Basidiomycota</taxon>
        <taxon>Agaricomycotina</taxon>
        <taxon>Agaricomycetes</taxon>
        <taxon>Polyporales</taxon>
        <taxon>Phanerochaetaceae</taxon>
        <taxon>Phanerochaete</taxon>
    </lineage>
</organism>
<feature type="compositionally biased region" description="Polar residues" evidence="1">
    <location>
        <begin position="343"/>
        <end position="352"/>
    </location>
</feature>
<evidence type="ECO:0000313" key="3">
    <source>
        <dbReference type="Proteomes" id="UP000008370"/>
    </source>
</evidence>
<dbReference type="EMBL" id="JH930474">
    <property type="protein sequence ID" value="EKM53502.1"/>
    <property type="molecule type" value="Genomic_DNA"/>
</dbReference>
<dbReference type="HOGENOM" id="CLU_054244_0_0_1"/>
<sequence>MSINMTANAYTGDWETFEVPLSAKEASNISAVNTHIVGTMTNSSDLGLMPLFNIVQHVREEMEVFGNHIEKLYEAVNMLSSRVDVVIQSASMRTAMGVPGPKENIKPLREKYPKVRFWCKNMYKQQDGQPGQSDPMREETPRQKSYKKLRFLENDQGVPYTIGEIAVVCKTMKRAFLDLDSSHEVAPPATWQGHALDCHRKGVFSALYKAHPDIEYCADDWKANQIAIKRYSHYRQHHPWPAAWPAPVCRIKEEPQQIVSEIKDDHANGDPSCSPGKPELAADVENMDPVMAPLPDTTQKRAASTSAKDRCAAKKPKIGRRIIIANPILATTQPTTDDLPENLSDQDVTGSRVTFDPEGGQVSEETAGSSVPENINVTETMTEGSALPITAPISSAPTEEAARSDDQVAKGTLQLRELQ</sequence>
<gene>
    <name evidence="2" type="ORF">PHACADRAFT_197930</name>
</gene>
<dbReference type="InParanoid" id="K5WSV6"/>
<keyword evidence="3" id="KW-1185">Reference proteome</keyword>
<dbReference type="GeneID" id="18911280"/>
<feature type="region of interest" description="Disordered" evidence="1">
    <location>
        <begin position="289"/>
        <end position="314"/>
    </location>
</feature>
<feature type="region of interest" description="Disordered" evidence="1">
    <location>
        <begin position="332"/>
        <end position="419"/>
    </location>
</feature>
<dbReference type="OrthoDB" id="2758345at2759"/>
<reference evidence="2 3" key="1">
    <citation type="journal article" date="2012" name="BMC Genomics">
        <title>Comparative genomics of the white-rot fungi, Phanerochaete carnosa and P. chrysosporium, to elucidate the genetic basis of the distinct wood types they colonize.</title>
        <authorList>
            <person name="Suzuki H."/>
            <person name="MacDonald J."/>
            <person name="Syed K."/>
            <person name="Salamov A."/>
            <person name="Hori C."/>
            <person name="Aerts A."/>
            <person name="Henrissat B."/>
            <person name="Wiebenga A."/>
            <person name="vanKuyk P.A."/>
            <person name="Barry K."/>
            <person name="Lindquist E."/>
            <person name="LaButti K."/>
            <person name="Lapidus A."/>
            <person name="Lucas S."/>
            <person name="Coutinho P."/>
            <person name="Gong Y."/>
            <person name="Samejima M."/>
            <person name="Mahadevan R."/>
            <person name="Abou-Zaid M."/>
            <person name="de Vries R.P."/>
            <person name="Igarashi K."/>
            <person name="Yadav J.S."/>
            <person name="Grigoriev I.V."/>
            <person name="Master E.R."/>
        </authorList>
    </citation>
    <scope>NUCLEOTIDE SEQUENCE [LARGE SCALE GENOMIC DNA]</scope>
    <source>
        <strain evidence="2 3">HHB-10118-sp</strain>
    </source>
</reference>
<feature type="compositionally biased region" description="Polar residues" evidence="1">
    <location>
        <begin position="296"/>
        <end position="306"/>
    </location>
</feature>
<dbReference type="AlphaFoldDB" id="K5WSV6"/>
<evidence type="ECO:0000313" key="2">
    <source>
        <dbReference type="EMBL" id="EKM53502.1"/>
    </source>
</evidence>
<proteinExistence type="predicted"/>
<dbReference type="Proteomes" id="UP000008370">
    <property type="component" value="Unassembled WGS sequence"/>
</dbReference>
<protein>
    <submittedName>
        <fullName evidence="2">Uncharacterized protein</fullName>
    </submittedName>
</protein>
<dbReference type="RefSeq" id="XP_007398192.1">
    <property type="nucleotide sequence ID" value="XM_007398130.1"/>
</dbReference>
<name>K5WSV6_PHACS</name>